<comment type="caution">
    <text evidence="2">The sequence shown here is derived from an EMBL/GenBank/DDBJ whole genome shotgun (WGS) entry which is preliminary data.</text>
</comment>
<protein>
    <recommendedName>
        <fullName evidence="1">FAR1 domain-containing protein</fullName>
    </recommendedName>
</protein>
<dbReference type="Pfam" id="PF03101">
    <property type="entry name" value="FAR1"/>
    <property type="match status" value="1"/>
</dbReference>
<dbReference type="InterPro" id="IPR004330">
    <property type="entry name" value="FAR1_DNA_bnd_dom"/>
</dbReference>
<feature type="domain" description="FAR1" evidence="1">
    <location>
        <begin position="36"/>
        <end position="125"/>
    </location>
</feature>
<proteinExistence type="predicted"/>
<organism evidence="2 3">
    <name type="scientific">Dipteronia dyeriana</name>
    <dbReference type="NCBI Taxonomy" id="168575"/>
    <lineage>
        <taxon>Eukaryota</taxon>
        <taxon>Viridiplantae</taxon>
        <taxon>Streptophyta</taxon>
        <taxon>Embryophyta</taxon>
        <taxon>Tracheophyta</taxon>
        <taxon>Spermatophyta</taxon>
        <taxon>Magnoliopsida</taxon>
        <taxon>eudicotyledons</taxon>
        <taxon>Gunneridae</taxon>
        <taxon>Pentapetalae</taxon>
        <taxon>rosids</taxon>
        <taxon>malvids</taxon>
        <taxon>Sapindales</taxon>
        <taxon>Sapindaceae</taxon>
        <taxon>Hippocastanoideae</taxon>
        <taxon>Acereae</taxon>
        <taxon>Dipteronia</taxon>
    </lineage>
</organism>
<dbReference type="AlphaFoldDB" id="A0AAD9TMF1"/>
<sequence>MALRDITNVVGGPSVADSGCKPKFGMEFDSQETTYKFFNEYARKMGFNIKKEVVVKNKRTGEVTSRIFVCSKEGFRSKDKRDSLTKHPRVETRTDCDARMGIKLNRCGNKIIVNHFEEVHNHALETQDCAHMIPSQRKISSSQAIELELAEEYGISIKNSYELMGRQSGGRESLGYIKQDIKNYLRFKRQRQLAFEEAGSLLKYFQKQVLENPSFFHAEQLDNKEQITNIFWTDAK</sequence>
<reference evidence="2" key="1">
    <citation type="journal article" date="2023" name="Plant J.">
        <title>Genome sequences and population genomics provide insights into the demographic history, inbreeding, and mutation load of two 'living fossil' tree species of Dipteronia.</title>
        <authorList>
            <person name="Feng Y."/>
            <person name="Comes H.P."/>
            <person name="Chen J."/>
            <person name="Zhu S."/>
            <person name="Lu R."/>
            <person name="Zhang X."/>
            <person name="Li P."/>
            <person name="Qiu J."/>
            <person name="Olsen K.M."/>
            <person name="Qiu Y."/>
        </authorList>
    </citation>
    <scope>NUCLEOTIDE SEQUENCE</scope>
    <source>
        <strain evidence="2">KIB01</strain>
    </source>
</reference>
<dbReference type="PANTHER" id="PTHR47718:SF2">
    <property type="entry name" value="PROTEIN FAR1-RELATED SEQUENCE 5-LIKE"/>
    <property type="match status" value="1"/>
</dbReference>
<dbReference type="Proteomes" id="UP001280121">
    <property type="component" value="Unassembled WGS sequence"/>
</dbReference>
<dbReference type="PANTHER" id="PTHR47718">
    <property type="entry name" value="OS01G0519700 PROTEIN"/>
    <property type="match status" value="1"/>
</dbReference>
<accession>A0AAD9TMF1</accession>
<evidence type="ECO:0000313" key="2">
    <source>
        <dbReference type="EMBL" id="KAK2638481.1"/>
    </source>
</evidence>
<evidence type="ECO:0000313" key="3">
    <source>
        <dbReference type="Proteomes" id="UP001280121"/>
    </source>
</evidence>
<keyword evidence="3" id="KW-1185">Reference proteome</keyword>
<evidence type="ECO:0000259" key="1">
    <source>
        <dbReference type="Pfam" id="PF03101"/>
    </source>
</evidence>
<name>A0AAD9TMF1_9ROSI</name>
<dbReference type="EMBL" id="JANJYI010000008">
    <property type="protein sequence ID" value="KAK2638481.1"/>
    <property type="molecule type" value="Genomic_DNA"/>
</dbReference>
<gene>
    <name evidence="2" type="ORF">Ddye_026276</name>
</gene>